<accession>A0A368N969</accession>
<organism evidence="1 2">
    <name type="scientific">Haloplanus salinus</name>
    <dbReference type="NCBI Taxonomy" id="1126245"/>
    <lineage>
        <taxon>Archaea</taxon>
        <taxon>Methanobacteriati</taxon>
        <taxon>Methanobacteriota</taxon>
        <taxon>Stenosarchaea group</taxon>
        <taxon>Halobacteria</taxon>
        <taxon>Halobacteriales</taxon>
        <taxon>Haloferacaceae</taxon>
        <taxon>Haloplanus</taxon>
    </lineage>
</organism>
<gene>
    <name evidence="1" type="ORF">DU504_04810</name>
</gene>
<dbReference type="InterPro" id="IPR055685">
    <property type="entry name" value="DUF7261"/>
</dbReference>
<evidence type="ECO:0000313" key="2">
    <source>
        <dbReference type="Proteomes" id="UP000252189"/>
    </source>
</evidence>
<keyword evidence="2" id="KW-1185">Reference proteome</keyword>
<sequence length="187" mass="19036">MTRRRGQLVLLAAAVVVTALVPMLLAYAQLTVGIAGGVADDVGGPDATQSLDDATRSLERAVADTTVAVANGTDPDSHRTVAALATDRLNSTVGSLESAGTARGVTVAIDRNASAARNWARTGCPRGPGRAFDTCAVADGVVTQTRANSTALVAVAFDVTVRGPDGTATVTVVIRGVRGAVAERRER</sequence>
<dbReference type="Proteomes" id="UP000252189">
    <property type="component" value="Unassembled WGS sequence"/>
</dbReference>
<dbReference type="AlphaFoldDB" id="A0A368N969"/>
<comment type="caution">
    <text evidence="1">The sequence shown here is derived from an EMBL/GenBank/DDBJ whole genome shotgun (WGS) entry which is preliminary data.</text>
</comment>
<evidence type="ECO:0000313" key="1">
    <source>
        <dbReference type="EMBL" id="RCU46680.1"/>
    </source>
</evidence>
<dbReference type="EMBL" id="QPHM01000001">
    <property type="protein sequence ID" value="RCU46680.1"/>
    <property type="molecule type" value="Genomic_DNA"/>
</dbReference>
<dbReference type="OrthoDB" id="307144at2157"/>
<proteinExistence type="predicted"/>
<reference evidence="1 2" key="1">
    <citation type="submission" date="2018-07" db="EMBL/GenBank/DDBJ databases">
        <title>Genome sequences of Haloplanus salinus JCM 18368T.</title>
        <authorList>
            <person name="Kim Y.B."/>
            <person name="Roh S.W."/>
        </authorList>
    </citation>
    <scope>NUCLEOTIDE SEQUENCE [LARGE SCALE GENOMIC DNA]</scope>
    <source>
        <strain evidence="1 2">JCM 18368</strain>
    </source>
</reference>
<dbReference type="RefSeq" id="WP_147270857.1">
    <property type="nucleotide sequence ID" value="NZ_QPHM01000001.1"/>
</dbReference>
<name>A0A368N969_9EURY</name>
<protein>
    <submittedName>
        <fullName evidence="1">Uncharacterized protein</fullName>
    </submittedName>
</protein>
<dbReference type="Pfam" id="PF23922">
    <property type="entry name" value="DUF7261"/>
    <property type="match status" value="1"/>
</dbReference>